<dbReference type="Proteomes" id="UP000193411">
    <property type="component" value="Unassembled WGS sequence"/>
</dbReference>
<dbReference type="Pfam" id="PF09774">
    <property type="entry name" value="MIX23"/>
    <property type="match status" value="1"/>
</dbReference>
<protein>
    <submittedName>
        <fullName evidence="2">Uncharacterized protein</fullName>
    </submittedName>
</protein>
<dbReference type="AlphaFoldDB" id="A0A1Y2I126"/>
<dbReference type="InterPro" id="IPR019171">
    <property type="entry name" value="MIX23"/>
</dbReference>
<evidence type="ECO:0000313" key="2">
    <source>
        <dbReference type="EMBL" id="ORZ39914.1"/>
    </source>
</evidence>
<comment type="similarity">
    <text evidence="1">Belongs to the MIX23 family.</text>
</comment>
<accession>A0A1Y2I126</accession>
<sequence length="132" mass="15042">MKELRKVDDNIHIRINGLPRGPNLQDHCKAFCAQLLDSYALRDRWIQGCIGVLDKEVEAQKEVLSEMESPDPRQQNLVAELERKARLMRNESTVDGILRERTADTIRRRCMLRMPTSTVDSPVSRPDGGNSA</sequence>
<evidence type="ECO:0000256" key="1">
    <source>
        <dbReference type="ARBA" id="ARBA00024204"/>
    </source>
</evidence>
<proteinExistence type="inferred from homology"/>
<gene>
    <name evidence="2" type="ORF">BCR44DRAFT_57501</name>
</gene>
<dbReference type="GO" id="GO:0005758">
    <property type="term" value="C:mitochondrial intermembrane space"/>
    <property type="evidence" value="ECO:0007669"/>
    <property type="project" value="InterPro"/>
</dbReference>
<dbReference type="EMBL" id="MCFL01000004">
    <property type="protein sequence ID" value="ORZ39914.1"/>
    <property type="molecule type" value="Genomic_DNA"/>
</dbReference>
<reference evidence="2 3" key="1">
    <citation type="submission" date="2016-07" db="EMBL/GenBank/DDBJ databases">
        <title>Pervasive Adenine N6-methylation of Active Genes in Fungi.</title>
        <authorList>
            <consortium name="DOE Joint Genome Institute"/>
            <person name="Mondo S.J."/>
            <person name="Dannebaum R.O."/>
            <person name="Kuo R.C."/>
            <person name="Labutti K."/>
            <person name="Haridas S."/>
            <person name="Kuo A."/>
            <person name="Salamov A."/>
            <person name="Ahrendt S.R."/>
            <person name="Lipzen A."/>
            <person name="Sullivan W."/>
            <person name="Andreopoulos W.B."/>
            <person name="Clum A."/>
            <person name="Lindquist E."/>
            <person name="Daum C."/>
            <person name="Ramamoorthy G.K."/>
            <person name="Gryganskyi A."/>
            <person name="Culley D."/>
            <person name="Magnuson J.K."/>
            <person name="James T.Y."/>
            <person name="O'Malley M.A."/>
            <person name="Stajich J.E."/>
            <person name="Spatafora J.W."/>
            <person name="Visel A."/>
            <person name="Grigoriev I.V."/>
        </authorList>
    </citation>
    <scope>NUCLEOTIDE SEQUENCE [LARGE SCALE GENOMIC DNA]</scope>
    <source>
        <strain evidence="2 3">PL171</strain>
    </source>
</reference>
<dbReference type="PANTHER" id="PTHR31905:SF2">
    <property type="entry name" value="PROTEIN MIX23"/>
    <property type="match status" value="1"/>
</dbReference>
<comment type="caution">
    <text evidence="2">The sequence shown here is derived from an EMBL/GenBank/DDBJ whole genome shotgun (WGS) entry which is preliminary data.</text>
</comment>
<keyword evidence="3" id="KW-1185">Reference proteome</keyword>
<name>A0A1Y2I126_9FUNG</name>
<organism evidence="2 3">
    <name type="scientific">Catenaria anguillulae PL171</name>
    <dbReference type="NCBI Taxonomy" id="765915"/>
    <lineage>
        <taxon>Eukaryota</taxon>
        <taxon>Fungi</taxon>
        <taxon>Fungi incertae sedis</taxon>
        <taxon>Blastocladiomycota</taxon>
        <taxon>Blastocladiomycetes</taxon>
        <taxon>Blastocladiales</taxon>
        <taxon>Catenariaceae</taxon>
        <taxon>Catenaria</taxon>
    </lineage>
</organism>
<dbReference type="PANTHER" id="PTHR31905">
    <property type="entry name" value="COILED-COIL DOMAIN-CONTAINING PROTEIN 58"/>
    <property type="match status" value="1"/>
</dbReference>
<evidence type="ECO:0000313" key="3">
    <source>
        <dbReference type="Proteomes" id="UP000193411"/>
    </source>
</evidence>
<dbReference type="STRING" id="765915.A0A1Y2I126"/>
<dbReference type="OrthoDB" id="5593818at2759"/>